<dbReference type="STRING" id="909613.UO65_6547"/>
<reference evidence="2 3" key="1">
    <citation type="journal article" date="2014" name="Genome Announc.">
        <title>Draft Genome Sequence of the Antitrypanosomally Active Sponge-Associated Bacterium Actinokineospora sp. Strain EG49.</title>
        <authorList>
            <person name="Harjes J."/>
            <person name="Ryu T."/>
            <person name="Abdelmohsen U.R."/>
            <person name="Moitinho-Silva L."/>
            <person name="Horn H."/>
            <person name="Ravasi T."/>
            <person name="Hentschel U."/>
        </authorList>
    </citation>
    <scope>NUCLEOTIDE SEQUENCE [LARGE SCALE GENOMIC DNA]</scope>
    <source>
        <strain evidence="2 3">EG49</strain>
    </source>
</reference>
<sequence length="76" mass="7847">MSYLPSAALVLVGLGLVTVFVVRLLRGAGRVRSAAGAARSAFGDRAGLLRARSAALRVAVAERVPSAKRDETGGQR</sequence>
<evidence type="ECO:0000313" key="3">
    <source>
        <dbReference type="Proteomes" id="UP000019277"/>
    </source>
</evidence>
<comment type="caution">
    <text evidence="2">The sequence shown here is derived from an EMBL/GenBank/DDBJ whole genome shotgun (WGS) entry which is preliminary data.</text>
</comment>
<evidence type="ECO:0000256" key="1">
    <source>
        <dbReference type="SAM" id="Phobius"/>
    </source>
</evidence>
<keyword evidence="1" id="KW-0472">Membrane</keyword>
<dbReference type="RefSeq" id="WP_035290579.1">
    <property type="nucleotide sequence ID" value="NZ_QHCP01000004.1"/>
</dbReference>
<keyword evidence="3" id="KW-1185">Reference proteome</keyword>
<dbReference type="PATRIC" id="fig|909613.9.peg.6543"/>
<feature type="transmembrane region" description="Helical" evidence="1">
    <location>
        <begin position="6"/>
        <end position="25"/>
    </location>
</feature>
<evidence type="ECO:0000313" key="2">
    <source>
        <dbReference type="EMBL" id="EWC58173.1"/>
    </source>
</evidence>
<accession>W7ICC9</accession>
<protein>
    <submittedName>
        <fullName evidence="2">Uncharacterized protein</fullName>
    </submittedName>
</protein>
<gene>
    <name evidence="2" type="ORF">UO65_6547</name>
</gene>
<keyword evidence="1" id="KW-0812">Transmembrane</keyword>
<dbReference type="EMBL" id="AYXG01000253">
    <property type="protein sequence ID" value="EWC58173.1"/>
    <property type="molecule type" value="Genomic_DNA"/>
</dbReference>
<dbReference type="Proteomes" id="UP000019277">
    <property type="component" value="Unassembled WGS sequence"/>
</dbReference>
<keyword evidence="1" id="KW-1133">Transmembrane helix</keyword>
<name>W7ICC9_9PSEU</name>
<dbReference type="AlphaFoldDB" id="W7ICC9"/>
<organism evidence="2 3">
    <name type="scientific">Actinokineospora spheciospongiae</name>
    <dbReference type="NCBI Taxonomy" id="909613"/>
    <lineage>
        <taxon>Bacteria</taxon>
        <taxon>Bacillati</taxon>
        <taxon>Actinomycetota</taxon>
        <taxon>Actinomycetes</taxon>
        <taxon>Pseudonocardiales</taxon>
        <taxon>Pseudonocardiaceae</taxon>
        <taxon>Actinokineospora</taxon>
    </lineage>
</organism>
<dbReference type="NCBIfam" id="NF037944">
    <property type="entry name" value="holin_2"/>
    <property type="match status" value="1"/>
</dbReference>
<proteinExistence type="predicted"/>